<dbReference type="PANTHER" id="PTHR31814:SF2">
    <property type="entry name" value="PHOSPHOMEVALONATE KINASE"/>
    <property type="match status" value="1"/>
</dbReference>
<organism evidence="9 10">
    <name type="scientific">Dellaglioa algida DSM 15638</name>
    <dbReference type="NCBI Taxonomy" id="1423719"/>
    <lineage>
        <taxon>Bacteria</taxon>
        <taxon>Bacillati</taxon>
        <taxon>Bacillota</taxon>
        <taxon>Bacilli</taxon>
        <taxon>Lactobacillales</taxon>
        <taxon>Lactobacillaceae</taxon>
        <taxon>Dellaglioa</taxon>
    </lineage>
</organism>
<dbReference type="Proteomes" id="UP000051450">
    <property type="component" value="Unassembled WGS sequence"/>
</dbReference>
<dbReference type="EMBL" id="AZDI01000001">
    <property type="protein sequence ID" value="KRK46545.1"/>
    <property type="molecule type" value="Genomic_DNA"/>
</dbReference>
<dbReference type="AlphaFoldDB" id="A0A0R1HSV2"/>
<dbReference type="Gene3D" id="3.30.230.10">
    <property type="match status" value="1"/>
</dbReference>
<reference evidence="9 10" key="1">
    <citation type="journal article" date="2015" name="Genome Announc.">
        <title>Expanding the biotechnology potential of lactobacilli through comparative genomics of 213 strains and associated genera.</title>
        <authorList>
            <person name="Sun Z."/>
            <person name="Harris H.M."/>
            <person name="McCann A."/>
            <person name="Guo C."/>
            <person name="Argimon S."/>
            <person name="Zhang W."/>
            <person name="Yang X."/>
            <person name="Jeffery I.B."/>
            <person name="Cooney J.C."/>
            <person name="Kagawa T.F."/>
            <person name="Liu W."/>
            <person name="Song Y."/>
            <person name="Salvetti E."/>
            <person name="Wrobel A."/>
            <person name="Rasinkangas P."/>
            <person name="Parkhill J."/>
            <person name="Rea M.C."/>
            <person name="O'Sullivan O."/>
            <person name="Ritari J."/>
            <person name="Douillard F.P."/>
            <person name="Paul Ross R."/>
            <person name="Yang R."/>
            <person name="Briner A.E."/>
            <person name="Felis G.E."/>
            <person name="de Vos W.M."/>
            <person name="Barrangou R."/>
            <person name="Klaenhammer T.R."/>
            <person name="Caufield P.W."/>
            <person name="Cui Y."/>
            <person name="Zhang H."/>
            <person name="O'Toole P.W."/>
        </authorList>
    </citation>
    <scope>NUCLEOTIDE SEQUENCE [LARGE SCALE GENOMIC DNA]</scope>
    <source>
        <strain evidence="9 10">DSM 15638</strain>
    </source>
</reference>
<dbReference type="InterPro" id="IPR013750">
    <property type="entry name" value="GHMP_kinase_C_dom"/>
</dbReference>
<evidence type="ECO:0000256" key="5">
    <source>
        <dbReference type="ARBA" id="ARBA00022777"/>
    </source>
</evidence>
<comment type="caution">
    <text evidence="9">The sequence shown here is derived from an EMBL/GenBank/DDBJ whole genome shotgun (WGS) entry which is preliminary data.</text>
</comment>
<dbReference type="InterPro" id="IPR005917">
    <property type="entry name" value="Pmev_kinase_bact"/>
</dbReference>
<comment type="pathway">
    <text evidence="1">Isoprenoid biosynthesis; isopentenyl diphosphate biosynthesis via mevalonate pathway; isopentenyl diphosphate from (R)-mevalonate: step 2/3.</text>
</comment>
<dbReference type="GO" id="GO:0005524">
    <property type="term" value="F:ATP binding"/>
    <property type="evidence" value="ECO:0007669"/>
    <property type="project" value="UniProtKB-KW"/>
</dbReference>
<dbReference type="InterPro" id="IPR014721">
    <property type="entry name" value="Ribsml_uS5_D2-typ_fold_subgr"/>
</dbReference>
<dbReference type="EC" id="2.7.4.2" evidence="2"/>
<name>A0A0R1HSV2_9LACO</name>
<dbReference type="STRING" id="1423719.FC66_GL000168"/>
<dbReference type="PRINTS" id="PR00959">
    <property type="entry name" value="MEVGALKINASE"/>
</dbReference>
<evidence type="ECO:0000256" key="3">
    <source>
        <dbReference type="ARBA" id="ARBA00022679"/>
    </source>
</evidence>
<evidence type="ECO:0000256" key="4">
    <source>
        <dbReference type="ARBA" id="ARBA00022741"/>
    </source>
</evidence>
<dbReference type="GO" id="GO:0019287">
    <property type="term" value="P:isopentenyl diphosphate biosynthetic process, mevalonate pathway"/>
    <property type="evidence" value="ECO:0007669"/>
    <property type="project" value="UniProtKB-UniPathway"/>
</dbReference>
<keyword evidence="5 9" id="KW-0418">Kinase</keyword>
<evidence type="ECO:0000259" key="7">
    <source>
        <dbReference type="Pfam" id="PF00288"/>
    </source>
</evidence>
<dbReference type="InterPro" id="IPR006204">
    <property type="entry name" value="GHMP_kinase_N_dom"/>
</dbReference>
<dbReference type="PANTHER" id="PTHR31814">
    <property type="match status" value="1"/>
</dbReference>
<keyword evidence="6" id="KW-0067">ATP-binding</keyword>
<evidence type="ECO:0000259" key="8">
    <source>
        <dbReference type="Pfam" id="PF08544"/>
    </source>
</evidence>
<dbReference type="NCBIfam" id="TIGR01220">
    <property type="entry name" value="Pmev_kin_Gr_pos"/>
    <property type="match status" value="1"/>
</dbReference>
<dbReference type="InterPro" id="IPR035102">
    <property type="entry name" value="Phosphomevalonate_kinase"/>
</dbReference>
<dbReference type="InterPro" id="IPR020568">
    <property type="entry name" value="Ribosomal_Su5_D2-typ_SF"/>
</dbReference>
<dbReference type="UniPathway" id="UPA00057">
    <property type="reaction ID" value="UER00099"/>
</dbReference>
<keyword evidence="4" id="KW-0547">Nucleotide-binding</keyword>
<gene>
    <name evidence="9" type="ORF">FC66_GL000168</name>
</gene>
<dbReference type="SUPFAM" id="SSF55060">
    <property type="entry name" value="GHMP Kinase, C-terminal domain"/>
    <property type="match status" value="1"/>
</dbReference>
<dbReference type="InterPro" id="IPR036554">
    <property type="entry name" value="GHMP_kinase_C_sf"/>
</dbReference>
<evidence type="ECO:0000313" key="9">
    <source>
        <dbReference type="EMBL" id="KRK46545.1"/>
    </source>
</evidence>
<dbReference type="Gene3D" id="3.30.70.890">
    <property type="entry name" value="GHMP kinase, C-terminal domain"/>
    <property type="match status" value="1"/>
</dbReference>
<protein>
    <recommendedName>
        <fullName evidence="2">phosphomevalonate kinase</fullName>
        <ecNumber evidence="2">2.7.4.2</ecNumber>
    </recommendedName>
</protein>
<dbReference type="Pfam" id="PF00288">
    <property type="entry name" value="GHMP_kinases_N"/>
    <property type="match status" value="1"/>
</dbReference>
<evidence type="ECO:0000313" key="10">
    <source>
        <dbReference type="Proteomes" id="UP000051450"/>
    </source>
</evidence>
<dbReference type="Pfam" id="PF08544">
    <property type="entry name" value="GHMP_kinases_C"/>
    <property type="match status" value="1"/>
</dbReference>
<dbReference type="GO" id="GO:0004631">
    <property type="term" value="F:phosphomevalonate kinase activity"/>
    <property type="evidence" value="ECO:0007669"/>
    <property type="project" value="UniProtKB-EC"/>
</dbReference>
<keyword evidence="10" id="KW-1185">Reference proteome</keyword>
<evidence type="ECO:0000256" key="6">
    <source>
        <dbReference type="ARBA" id="ARBA00022840"/>
    </source>
</evidence>
<evidence type="ECO:0000256" key="2">
    <source>
        <dbReference type="ARBA" id="ARBA00012958"/>
    </source>
</evidence>
<evidence type="ECO:0000256" key="1">
    <source>
        <dbReference type="ARBA" id="ARBA00005017"/>
    </source>
</evidence>
<sequence>MSYLITAKAPGKLYIAGEYAIVEPGSPAIIVAIDQFVTVTIKESKETGSISSEQYQENSLSWHRRGNKIIFDNRDNPFHYILSAIRLTELYAQSTGKQMVNYHVNIDSDLDSTDGKKYGLGSSAAVTVATVRALSLFYNLKLTDDALFKLASMAHLDVQGNGSLGDIAASVYGGWIAYHSFDRDWLRIMRQDTPLVDLLTMSWPMLSIERLEQPHDLELLIGWTGSPASTSIFVDKMALFKGKQKSKYLKFLKDSKKCVTAMIKGFELNDSVTIQKEVTHNRLILQRLAYASQIIIETDALTALCDLSESQYAAAKTSGAGGGDCGIALATSKTNRSELFSDWLNNDIQPLDIKVTLLN</sequence>
<proteinExistence type="predicted"/>
<keyword evidence="3" id="KW-0808">Transferase</keyword>
<dbReference type="SUPFAM" id="SSF54211">
    <property type="entry name" value="Ribosomal protein S5 domain 2-like"/>
    <property type="match status" value="1"/>
</dbReference>
<dbReference type="PATRIC" id="fig|1423719.4.peg.170"/>
<feature type="domain" description="GHMP kinase N-terminal" evidence="7">
    <location>
        <begin position="81"/>
        <end position="174"/>
    </location>
</feature>
<feature type="domain" description="GHMP kinase C-terminal" evidence="8">
    <location>
        <begin position="266"/>
        <end position="343"/>
    </location>
</feature>
<accession>A0A0R1HSV2</accession>